<name>A0AAV4PZ37_9ARAC</name>
<comment type="caution">
    <text evidence="1">The sequence shown here is derived from an EMBL/GenBank/DDBJ whole genome shotgun (WGS) entry which is preliminary data.</text>
</comment>
<dbReference type="EMBL" id="BPLQ01003666">
    <property type="protein sequence ID" value="GIY02317.1"/>
    <property type="molecule type" value="Genomic_DNA"/>
</dbReference>
<evidence type="ECO:0000313" key="1">
    <source>
        <dbReference type="EMBL" id="GIY02317.1"/>
    </source>
</evidence>
<gene>
    <name evidence="1" type="ORF">CDAR_112881</name>
</gene>
<organism evidence="1 2">
    <name type="scientific">Caerostris darwini</name>
    <dbReference type="NCBI Taxonomy" id="1538125"/>
    <lineage>
        <taxon>Eukaryota</taxon>
        <taxon>Metazoa</taxon>
        <taxon>Ecdysozoa</taxon>
        <taxon>Arthropoda</taxon>
        <taxon>Chelicerata</taxon>
        <taxon>Arachnida</taxon>
        <taxon>Araneae</taxon>
        <taxon>Araneomorphae</taxon>
        <taxon>Entelegynae</taxon>
        <taxon>Araneoidea</taxon>
        <taxon>Araneidae</taxon>
        <taxon>Caerostris</taxon>
    </lineage>
</organism>
<sequence length="134" mass="15530">MPSWVTDGASESWLKNSKFRLHPYKFRKGHFFCCRCRTEVRFLKGEENQRVIGDRCQMFSAAEREKHHAPSGFQDDKFWAPSHPWHFFYGSPRGRSAFSMMTTTTSGGDVFSVGHRCWVGWISQHLDECSSACN</sequence>
<dbReference type="AlphaFoldDB" id="A0AAV4PZ37"/>
<evidence type="ECO:0000313" key="2">
    <source>
        <dbReference type="Proteomes" id="UP001054837"/>
    </source>
</evidence>
<keyword evidence="2" id="KW-1185">Reference proteome</keyword>
<protein>
    <submittedName>
        <fullName evidence="1">Uncharacterized protein</fullName>
    </submittedName>
</protein>
<reference evidence="1 2" key="1">
    <citation type="submission" date="2021-06" db="EMBL/GenBank/DDBJ databases">
        <title>Caerostris darwini draft genome.</title>
        <authorList>
            <person name="Kono N."/>
            <person name="Arakawa K."/>
        </authorList>
    </citation>
    <scope>NUCLEOTIDE SEQUENCE [LARGE SCALE GENOMIC DNA]</scope>
</reference>
<dbReference type="Proteomes" id="UP001054837">
    <property type="component" value="Unassembled WGS sequence"/>
</dbReference>
<accession>A0AAV4PZ37</accession>
<proteinExistence type="predicted"/>